<sequence>MPGLHMVPSPPGRGSLNREPTPERNPVAIDPTLLSILACPQDKGPLLLIGDELLYNPRLRRAYPIDAGIPVLLVDEARDVDAAEHDQLLARADAPPSADS</sequence>
<dbReference type="Proteomes" id="UP000183263">
    <property type="component" value="Unassembled WGS sequence"/>
</dbReference>
<evidence type="ECO:0000256" key="2">
    <source>
        <dbReference type="SAM" id="MobiDB-lite"/>
    </source>
</evidence>
<keyword evidence="4" id="KW-1185">Reference proteome</keyword>
<reference evidence="3 4" key="1">
    <citation type="submission" date="2016-10" db="EMBL/GenBank/DDBJ databases">
        <authorList>
            <person name="de Groot N.N."/>
        </authorList>
    </citation>
    <scope>NUCLEOTIDE SEQUENCE [LARGE SCALE GENOMIC DNA]</scope>
    <source>
        <strain evidence="3 4">DSM 44892</strain>
    </source>
</reference>
<evidence type="ECO:0000313" key="3">
    <source>
        <dbReference type="EMBL" id="SDH43986.1"/>
    </source>
</evidence>
<gene>
    <name evidence="3" type="ORF">SAMN05444695_1026</name>
</gene>
<dbReference type="EMBL" id="FNDN01000002">
    <property type="protein sequence ID" value="SDH43986.1"/>
    <property type="molecule type" value="Genomic_DNA"/>
</dbReference>
<organism evidence="3 4">
    <name type="scientific">Rhodococcus triatomae</name>
    <dbReference type="NCBI Taxonomy" id="300028"/>
    <lineage>
        <taxon>Bacteria</taxon>
        <taxon>Bacillati</taxon>
        <taxon>Actinomycetota</taxon>
        <taxon>Actinomycetes</taxon>
        <taxon>Mycobacteriales</taxon>
        <taxon>Nocardiaceae</taxon>
        <taxon>Rhodococcus</taxon>
    </lineage>
</organism>
<dbReference type="AlphaFoldDB" id="A0A1G8CET9"/>
<comment type="similarity">
    <text evidence="1">Belongs to the UPF0434 family.</text>
</comment>
<evidence type="ECO:0000313" key="4">
    <source>
        <dbReference type="Proteomes" id="UP000183263"/>
    </source>
</evidence>
<dbReference type="Gene3D" id="2.20.25.10">
    <property type="match status" value="1"/>
</dbReference>
<feature type="region of interest" description="Disordered" evidence="2">
    <location>
        <begin position="1"/>
        <end position="26"/>
    </location>
</feature>
<dbReference type="GO" id="GO:0005829">
    <property type="term" value="C:cytosol"/>
    <property type="evidence" value="ECO:0007669"/>
    <property type="project" value="TreeGrafter"/>
</dbReference>
<dbReference type="InterPro" id="IPR005651">
    <property type="entry name" value="Trm112-like"/>
</dbReference>
<protein>
    <recommendedName>
        <fullName evidence="1">UPF0434 protein SAMN05444695_1026</fullName>
    </recommendedName>
</protein>
<dbReference type="SUPFAM" id="SSF158997">
    <property type="entry name" value="Trm112p-like"/>
    <property type="match status" value="1"/>
</dbReference>
<dbReference type="HAMAP" id="MF_01187">
    <property type="entry name" value="UPF0434"/>
    <property type="match status" value="1"/>
</dbReference>
<proteinExistence type="inferred from homology"/>
<dbReference type="Pfam" id="PF03966">
    <property type="entry name" value="Trm112p"/>
    <property type="match status" value="1"/>
</dbReference>
<name>A0A1G8CET9_9NOCA</name>
<accession>A0A1G8CET9</accession>
<dbReference type="PANTHER" id="PTHR33505">
    <property type="entry name" value="ZGC:162634"/>
    <property type="match status" value="1"/>
</dbReference>
<evidence type="ECO:0000256" key="1">
    <source>
        <dbReference type="HAMAP-Rule" id="MF_01187"/>
    </source>
</evidence>
<dbReference type="PANTHER" id="PTHR33505:SF4">
    <property type="entry name" value="PROTEIN PREY, MITOCHONDRIAL"/>
    <property type="match status" value="1"/>
</dbReference>